<protein>
    <submittedName>
        <fullName evidence="5">Nitroreductase family protein</fullName>
    </submittedName>
</protein>
<keyword evidence="3" id="KW-0560">Oxidoreductase</keyword>
<reference evidence="5 6" key="1">
    <citation type="submission" date="2024-06" db="EMBL/GenBank/DDBJ databases">
        <authorList>
            <person name="Kaempfer P."/>
            <person name="Viver T."/>
        </authorList>
    </citation>
    <scope>NUCLEOTIDE SEQUENCE [LARGE SCALE GENOMIC DNA]</scope>
    <source>
        <strain evidence="5 6">ST-64</strain>
    </source>
</reference>
<evidence type="ECO:0000259" key="4">
    <source>
        <dbReference type="Pfam" id="PF00881"/>
    </source>
</evidence>
<feature type="domain" description="Nitroreductase" evidence="4">
    <location>
        <begin position="32"/>
        <end position="200"/>
    </location>
</feature>
<keyword evidence="6" id="KW-1185">Reference proteome</keyword>
<sequence length="224" mass="24350">MSEVPSVPWRPYPALTDDQRIAASRSAYERLATRRSCRAFSAQPVPREVIEWAIRAAGTAPSGANHQPWHFAVVESSAVKAQIRAGAEAEEREFYAGKAGTEWLRALAPLGTDADKAYLEIAPWLIVIFGQRRGGIDPGHDFQNYYVTESVGIATGLLLAALHEAGIATLTHTPNPMKFLNAVCARPESEKPVMIVALGHPAPDAVVPQHALRKKPLSDIASWL</sequence>
<evidence type="ECO:0000256" key="2">
    <source>
        <dbReference type="ARBA" id="ARBA00022643"/>
    </source>
</evidence>
<dbReference type="EMBL" id="JBELQC010000002">
    <property type="protein sequence ID" value="MFL9842010.1"/>
    <property type="molecule type" value="Genomic_DNA"/>
</dbReference>
<evidence type="ECO:0000313" key="5">
    <source>
        <dbReference type="EMBL" id="MFL9842010.1"/>
    </source>
</evidence>
<dbReference type="Proteomes" id="UP001629244">
    <property type="component" value="Unassembled WGS sequence"/>
</dbReference>
<dbReference type="PANTHER" id="PTHR23026">
    <property type="entry name" value="NADPH NITROREDUCTASE"/>
    <property type="match status" value="1"/>
</dbReference>
<dbReference type="InterPro" id="IPR029479">
    <property type="entry name" value="Nitroreductase"/>
</dbReference>
<dbReference type="InterPro" id="IPR000415">
    <property type="entry name" value="Nitroreductase-like"/>
</dbReference>
<accession>A0ABW8YS55</accession>
<dbReference type="Gene3D" id="3.40.109.10">
    <property type="entry name" value="NADH Oxidase"/>
    <property type="match status" value="1"/>
</dbReference>
<dbReference type="InterPro" id="IPR050627">
    <property type="entry name" value="Nitroreductase/BluB"/>
</dbReference>
<dbReference type="CDD" id="cd02144">
    <property type="entry name" value="iodotyrosine_dehalogenase"/>
    <property type="match status" value="1"/>
</dbReference>
<comment type="caution">
    <text evidence="5">The sequence shown here is derived from an EMBL/GenBank/DDBJ whole genome shotgun (WGS) entry which is preliminary data.</text>
</comment>
<dbReference type="Pfam" id="PF00881">
    <property type="entry name" value="Nitroreductase"/>
    <property type="match status" value="1"/>
</dbReference>
<keyword evidence="2" id="KW-0288">FMN</keyword>
<organism evidence="5 6">
    <name type="scientific">Sphingomonas plantiphila</name>
    <dbReference type="NCBI Taxonomy" id="3163295"/>
    <lineage>
        <taxon>Bacteria</taxon>
        <taxon>Pseudomonadati</taxon>
        <taxon>Pseudomonadota</taxon>
        <taxon>Alphaproteobacteria</taxon>
        <taxon>Sphingomonadales</taxon>
        <taxon>Sphingomonadaceae</taxon>
        <taxon>Sphingomonas</taxon>
    </lineage>
</organism>
<evidence type="ECO:0000256" key="1">
    <source>
        <dbReference type="ARBA" id="ARBA00022630"/>
    </source>
</evidence>
<keyword evidence="1" id="KW-0285">Flavoprotein</keyword>
<evidence type="ECO:0000313" key="6">
    <source>
        <dbReference type="Proteomes" id="UP001629244"/>
    </source>
</evidence>
<gene>
    <name evidence="5" type="ORF">ABS767_13630</name>
</gene>
<evidence type="ECO:0000256" key="3">
    <source>
        <dbReference type="ARBA" id="ARBA00023002"/>
    </source>
</evidence>
<dbReference type="PANTHER" id="PTHR23026:SF90">
    <property type="entry name" value="IODOTYROSINE DEIODINASE 1"/>
    <property type="match status" value="1"/>
</dbReference>
<name>A0ABW8YS55_9SPHN</name>
<dbReference type="RefSeq" id="WP_408079254.1">
    <property type="nucleotide sequence ID" value="NZ_JBELQC010000002.1"/>
</dbReference>
<proteinExistence type="predicted"/>
<dbReference type="SUPFAM" id="SSF55469">
    <property type="entry name" value="FMN-dependent nitroreductase-like"/>
    <property type="match status" value="1"/>
</dbReference>